<dbReference type="SUPFAM" id="SSF53474">
    <property type="entry name" value="alpha/beta-Hydrolases"/>
    <property type="match status" value="1"/>
</dbReference>
<protein>
    <recommendedName>
        <fullName evidence="10">Retinoid-inducible serine carboxypeptidase</fullName>
    </recommendedName>
    <alternativeName>
        <fullName evidence="11">Serine carboxypeptidase 1</fullName>
    </alternativeName>
</protein>
<keyword evidence="5" id="KW-0645">Protease</keyword>
<dbReference type="PANTHER" id="PTHR11802">
    <property type="entry name" value="SERINE PROTEASE FAMILY S10 SERINE CARBOXYPEPTIDASE"/>
    <property type="match status" value="1"/>
</dbReference>
<dbReference type="GO" id="GO:0006508">
    <property type="term" value="P:proteolysis"/>
    <property type="evidence" value="ECO:0007669"/>
    <property type="project" value="UniProtKB-KW"/>
</dbReference>
<accession>A0AAW2HLQ3</accession>
<gene>
    <name evidence="13" type="ORF">PYX00_008106</name>
</gene>
<organism evidence="13">
    <name type="scientific">Menopon gallinae</name>
    <name type="common">poultry shaft louse</name>
    <dbReference type="NCBI Taxonomy" id="328185"/>
    <lineage>
        <taxon>Eukaryota</taxon>
        <taxon>Metazoa</taxon>
        <taxon>Ecdysozoa</taxon>
        <taxon>Arthropoda</taxon>
        <taxon>Hexapoda</taxon>
        <taxon>Insecta</taxon>
        <taxon>Pterygota</taxon>
        <taxon>Neoptera</taxon>
        <taxon>Paraneoptera</taxon>
        <taxon>Psocodea</taxon>
        <taxon>Troctomorpha</taxon>
        <taxon>Phthiraptera</taxon>
        <taxon>Amblycera</taxon>
        <taxon>Menoponidae</taxon>
        <taxon>Menopon</taxon>
    </lineage>
</organism>
<evidence type="ECO:0000256" key="7">
    <source>
        <dbReference type="ARBA" id="ARBA00022801"/>
    </source>
</evidence>
<evidence type="ECO:0000256" key="1">
    <source>
        <dbReference type="ARBA" id="ARBA00004613"/>
    </source>
</evidence>
<feature type="chain" id="PRO_5044476999" description="Retinoid-inducible serine carboxypeptidase" evidence="12">
    <location>
        <begin position="26"/>
        <end position="444"/>
    </location>
</feature>
<dbReference type="Gene3D" id="3.40.50.1820">
    <property type="entry name" value="alpha/beta hydrolase"/>
    <property type="match status" value="1"/>
</dbReference>
<evidence type="ECO:0000313" key="13">
    <source>
        <dbReference type="EMBL" id="KAL0270818.1"/>
    </source>
</evidence>
<dbReference type="EMBL" id="JARGDH010000004">
    <property type="protein sequence ID" value="KAL0270819.1"/>
    <property type="molecule type" value="Genomic_DNA"/>
</dbReference>
<evidence type="ECO:0000256" key="3">
    <source>
        <dbReference type="ARBA" id="ARBA00022525"/>
    </source>
</evidence>
<keyword evidence="4" id="KW-0121">Carboxypeptidase</keyword>
<keyword evidence="6 12" id="KW-0732">Signal</keyword>
<dbReference type="InterPro" id="IPR001563">
    <property type="entry name" value="Peptidase_S10"/>
</dbReference>
<dbReference type="EMBL" id="JARGDH010000004">
    <property type="protein sequence ID" value="KAL0270818.1"/>
    <property type="molecule type" value="Genomic_DNA"/>
</dbReference>
<dbReference type="FunFam" id="3.40.50.1820:FF:000075">
    <property type="entry name" value="Carboxypeptidase"/>
    <property type="match status" value="1"/>
</dbReference>
<dbReference type="AlphaFoldDB" id="A0AAW2HLQ3"/>
<sequence length="444" mass="50334">MSQRLNMSNLTKILLCLAIIGVAWGNPTPKKKGYGPGDQDWGWIKVRTGANMFYWLFYTTADVKSYYERPLVIWLQGGPGGSSTGYGNFAEVGPLHVNGTVRQHGWAKHVNLLFIDNPVGTGFSYVENKSYLTKDNIQIGKDMMVFLSEFYAKYPDFKKCPMYFFAESYGGKMAIEMAKQLDERVKAGKLDINFKGVSLIDAWIDPMDSVRGWVPLLMVTGLVDFRAAKRLSDTVMKIQSTIDKNQWVQATNMWRDLEMDILRETNGVDFYNILYKTGRVFLQESNLEKNIPDLYFDEMTEITKLMNGPVRNALKIPNNVIFGAQSSDVFSALSGDFMKPVTDVVEHVLNKTNIEVVIMTGELDLIVDTIGTLVWADKLKWKGSSAWLSSKRTPIVLQSIIEGYVTKVNTLSLYWINRSGHMVPKDNPEASLEVLKRVTRFDKK</sequence>
<dbReference type="Pfam" id="PF00450">
    <property type="entry name" value="Peptidase_S10"/>
    <property type="match status" value="1"/>
</dbReference>
<reference evidence="13" key="1">
    <citation type="journal article" date="2024" name="Gigascience">
        <title>Chromosome-level genome of the poultry shaft louse Menopon gallinae provides insight into the host-switching and adaptive evolution of parasitic lice.</title>
        <authorList>
            <person name="Xu Y."/>
            <person name="Ma L."/>
            <person name="Liu S."/>
            <person name="Liang Y."/>
            <person name="Liu Q."/>
            <person name="He Z."/>
            <person name="Tian L."/>
            <person name="Duan Y."/>
            <person name="Cai W."/>
            <person name="Li H."/>
            <person name="Song F."/>
        </authorList>
    </citation>
    <scope>NUCLEOTIDE SEQUENCE</scope>
    <source>
        <strain evidence="13">Cailab_2023a</strain>
    </source>
</reference>
<dbReference type="GO" id="GO:0004185">
    <property type="term" value="F:serine-type carboxypeptidase activity"/>
    <property type="evidence" value="ECO:0007669"/>
    <property type="project" value="InterPro"/>
</dbReference>
<evidence type="ECO:0000256" key="12">
    <source>
        <dbReference type="SAM" id="SignalP"/>
    </source>
</evidence>
<keyword evidence="7" id="KW-0378">Hydrolase</keyword>
<evidence type="ECO:0000256" key="4">
    <source>
        <dbReference type="ARBA" id="ARBA00022645"/>
    </source>
</evidence>
<evidence type="ECO:0000256" key="2">
    <source>
        <dbReference type="ARBA" id="ARBA00009431"/>
    </source>
</evidence>
<keyword evidence="3" id="KW-0964">Secreted</keyword>
<evidence type="ECO:0000256" key="9">
    <source>
        <dbReference type="ARBA" id="ARBA00055847"/>
    </source>
</evidence>
<evidence type="ECO:0000256" key="5">
    <source>
        <dbReference type="ARBA" id="ARBA00022670"/>
    </source>
</evidence>
<comment type="function">
    <text evidence="9">May be involved in vascular wall and kidney homeostasis.</text>
</comment>
<name>A0AAW2HLQ3_9NEOP</name>
<dbReference type="GO" id="GO:0005576">
    <property type="term" value="C:extracellular region"/>
    <property type="evidence" value="ECO:0007669"/>
    <property type="project" value="UniProtKB-SubCell"/>
</dbReference>
<comment type="subcellular location">
    <subcellularLocation>
        <location evidence="1">Secreted</location>
    </subcellularLocation>
</comment>
<dbReference type="PRINTS" id="PR00724">
    <property type="entry name" value="CRBOXYPTASEC"/>
</dbReference>
<feature type="signal peptide" evidence="12">
    <location>
        <begin position="1"/>
        <end position="25"/>
    </location>
</feature>
<evidence type="ECO:0000256" key="6">
    <source>
        <dbReference type="ARBA" id="ARBA00022729"/>
    </source>
</evidence>
<comment type="similarity">
    <text evidence="2">Belongs to the peptidase S10 family.</text>
</comment>
<comment type="caution">
    <text evidence="13">The sequence shown here is derived from an EMBL/GenBank/DDBJ whole genome shotgun (WGS) entry which is preliminary data.</text>
</comment>
<evidence type="ECO:0000256" key="11">
    <source>
        <dbReference type="ARBA" id="ARBA00077736"/>
    </source>
</evidence>
<evidence type="ECO:0000256" key="8">
    <source>
        <dbReference type="ARBA" id="ARBA00023180"/>
    </source>
</evidence>
<evidence type="ECO:0000256" key="10">
    <source>
        <dbReference type="ARBA" id="ARBA00070242"/>
    </source>
</evidence>
<dbReference type="PANTHER" id="PTHR11802:SF3">
    <property type="entry name" value="RETINOID-INDUCIBLE SERINE CARBOXYPEPTIDASE"/>
    <property type="match status" value="1"/>
</dbReference>
<proteinExistence type="inferred from homology"/>
<keyword evidence="8" id="KW-0325">Glycoprotein</keyword>
<dbReference type="InterPro" id="IPR029058">
    <property type="entry name" value="AB_hydrolase_fold"/>
</dbReference>